<name>A0A512P951_9CELL</name>
<accession>A0A512P951</accession>
<reference evidence="1 2" key="1">
    <citation type="submission" date="2019-07" db="EMBL/GenBank/DDBJ databases">
        <title>Whole genome shotgun sequence of Cellulomonas soli NBRC 109434.</title>
        <authorList>
            <person name="Hosoyama A."/>
            <person name="Uohara A."/>
            <person name="Ohji S."/>
            <person name="Ichikawa N."/>
        </authorList>
    </citation>
    <scope>NUCLEOTIDE SEQUENCE [LARGE SCALE GENOMIC DNA]</scope>
    <source>
        <strain evidence="1 2">NBRC 109434</strain>
    </source>
</reference>
<evidence type="ECO:0000313" key="1">
    <source>
        <dbReference type="EMBL" id="GEP67731.1"/>
    </source>
</evidence>
<comment type="caution">
    <text evidence="1">The sequence shown here is derived from an EMBL/GenBank/DDBJ whole genome shotgun (WGS) entry which is preliminary data.</text>
</comment>
<evidence type="ECO:0000313" key="2">
    <source>
        <dbReference type="Proteomes" id="UP000321798"/>
    </source>
</evidence>
<dbReference type="AlphaFoldDB" id="A0A512P951"/>
<proteinExistence type="predicted"/>
<dbReference type="Proteomes" id="UP000321798">
    <property type="component" value="Unassembled WGS sequence"/>
</dbReference>
<dbReference type="RefSeq" id="WP_146951470.1">
    <property type="nucleotide sequence ID" value="NZ_BAABBJ010000005.1"/>
</dbReference>
<sequence>MSAPGTGVPRRRRSRAGLAVGLAVVVALVVAGVFGLTRFGRSSVATCGRTAAAPVGGVVRTVAQGAQLVAGDVTLGVGSDLSEDGCAVSVFGAVEQLEVGALTDVGGTPVMLLSVEPRRAGSEAVGGAFEATFWVGTQG</sequence>
<dbReference type="OrthoDB" id="9999001at2"/>
<organism evidence="1 2">
    <name type="scientific">Cellulomonas soli</name>
    <dbReference type="NCBI Taxonomy" id="931535"/>
    <lineage>
        <taxon>Bacteria</taxon>
        <taxon>Bacillati</taxon>
        <taxon>Actinomycetota</taxon>
        <taxon>Actinomycetes</taxon>
        <taxon>Micrococcales</taxon>
        <taxon>Cellulomonadaceae</taxon>
        <taxon>Cellulomonas</taxon>
    </lineage>
</organism>
<gene>
    <name evidence="1" type="ORF">CSO01_04460</name>
</gene>
<dbReference type="EMBL" id="BKAL01000001">
    <property type="protein sequence ID" value="GEP67731.1"/>
    <property type="molecule type" value="Genomic_DNA"/>
</dbReference>
<keyword evidence="2" id="KW-1185">Reference proteome</keyword>
<protein>
    <submittedName>
        <fullName evidence="1">Uncharacterized protein</fullName>
    </submittedName>
</protein>